<dbReference type="AlphaFoldDB" id="A0A4Z2HV43"/>
<keyword evidence="3" id="KW-1185">Reference proteome</keyword>
<proteinExistence type="predicted"/>
<evidence type="ECO:0000313" key="2">
    <source>
        <dbReference type="EMBL" id="TNN69175.1"/>
    </source>
</evidence>
<protein>
    <submittedName>
        <fullName evidence="2">Uncharacterized protein</fullName>
    </submittedName>
</protein>
<gene>
    <name evidence="2" type="ORF">EYF80_020642</name>
</gene>
<evidence type="ECO:0000256" key="1">
    <source>
        <dbReference type="SAM" id="MobiDB-lite"/>
    </source>
</evidence>
<comment type="caution">
    <text evidence="2">The sequence shown here is derived from an EMBL/GenBank/DDBJ whole genome shotgun (WGS) entry which is preliminary data.</text>
</comment>
<sequence>MHLPAVFASHHHHHPLHLAIPVEINRLGVRVLRERTTGKEKENILIPPTEKPHPMPRGLLGRMGRVVVSTFTAGGTERCFFGSRRQRGQPPGSPYAIQLGFVIGSPGPKDTVHHLTRRNASKMSNQRRVWSPRPPSPGLLPAGGWTPGDPLLSDDLRSRTPVMSRRVYIVARHTARHALAQRAVFPPRLYGSGTKSSRSLGSDIRSKIYLNIEQGEVCILKQGNYNQPEGRRTWPSQPVPEREAEEKGGLSGSYGLQLRTARSFAFSSPSTGRLKWVLMSSVIEGLIRLFGGASVGRRVPNIPRCQAPFASVPDPTALTAFLTMTFALAKLIAETLEQKKREPPDDRTDL</sequence>
<dbReference type="Proteomes" id="UP000314294">
    <property type="component" value="Unassembled WGS sequence"/>
</dbReference>
<accession>A0A4Z2HV43</accession>
<feature type="region of interest" description="Disordered" evidence="1">
    <location>
        <begin position="120"/>
        <end position="144"/>
    </location>
</feature>
<organism evidence="2 3">
    <name type="scientific">Liparis tanakae</name>
    <name type="common">Tanaka's snailfish</name>
    <dbReference type="NCBI Taxonomy" id="230148"/>
    <lineage>
        <taxon>Eukaryota</taxon>
        <taxon>Metazoa</taxon>
        <taxon>Chordata</taxon>
        <taxon>Craniata</taxon>
        <taxon>Vertebrata</taxon>
        <taxon>Euteleostomi</taxon>
        <taxon>Actinopterygii</taxon>
        <taxon>Neopterygii</taxon>
        <taxon>Teleostei</taxon>
        <taxon>Neoteleostei</taxon>
        <taxon>Acanthomorphata</taxon>
        <taxon>Eupercaria</taxon>
        <taxon>Perciformes</taxon>
        <taxon>Cottioidei</taxon>
        <taxon>Cottales</taxon>
        <taxon>Liparidae</taxon>
        <taxon>Liparis</taxon>
    </lineage>
</organism>
<feature type="region of interest" description="Disordered" evidence="1">
    <location>
        <begin position="227"/>
        <end position="251"/>
    </location>
</feature>
<reference evidence="2 3" key="1">
    <citation type="submission" date="2019-03" db="EMBL/GenBank/DDBJ databases">
        <title>First draft genome of Liparis tanakae, snailfish: a comprehensive survey of snailfish specific genes.</title>
        <authorList>
            <person name="Kim W."/>
            <person name="Song I."/>
            <person name="Jeong J.-H."/>
            <person name="Kim D."/>
            <person name="Kim S."/>
            <person name="Ryu S."/>
            <person name="Song J.Y."/>
            <person name="Lee S.K."/>
        </authorList>
    </citation>
    <scope>NUCLEOTIDE SEQUENCE [LARGE SCALE GENOMIC DNA]</scope>
    <source>
        <tissue evidence="2">Muscle</tissue>
    </source>
</reference>
<dbReference type="EMBL" id="SRLO01000179">
    <property type="protein sequence ID" value="TNN69175.1"/>
    <property type="molecule type" value="Genomic_DNA"/>
</dbReference>
<name>A0A4Z2HV43_9TELE</name>
<evidence type="ECO:0000313" key="3">
    <source>
        <dbReference type="Proteomes" id="UP000314294"/>
    </source>
</evidence>